<organism evidence="2 3">
    <name type="scientific">Gopherus agassizii</name>
    <name type="common">Agassiz's desert tortoise</name>
    <dbReference type="NCBI Taxonomy" id="38772"/>
    <lineage>
        <taxon>Eukaryota</taxon>
        <taxon>Metazoa</taxon>
        <taxon>Chordata</taxon>
        <taxon>Craniata</taxon>
        <taxon>Vertebrata</taxon>
        <taxon>Euteleostomi</taxon>
        <taxon>Archelosauria</taxon>
        <taxon>Testudinata</taxon>
        <taxon>Testudines</taxon>
        <taxon>Cryptodira</taxon>
        <taxon>Durocryptodira</taxon>
        <taxon>Testudinoidea</taxon>
        <taxon>Testudinidae</taxon>
        <taxon>Gopherus</taxon>
    </lineage>
</organism>
<reference evidence="3" key="1">
    <citation type="journal article" date="2017" name="PLoS ONE">
        <title>The Agassiz's desert tortoise genome provides a resource for the conservation of a threatened species.</title>
        <authorList>
            <person name="Tollis M."/>
            <person name="DeNardo D.F."/>
            <person name="Cornelius J.A."/>
            <person name="Dolby G.A."/>
            <person name="Edwards T."/>
            <person name="Henen B.T."/>
            <person name="Karl A.E."/>
            <person name="Murphy R.W."/>
            <person name="Kusumi K."/>
        </authorList>
    </citation>
    <scope>NUCLEOTIDE SEQUENCE [LARGE SCALE GENOMIC DNA]</scope>
</reference>
<reference evidence="2" key="2">
    <citation type="submission" date="2025-08" db="UniProtKB">
        <authorList>
            <consortium name="Ensembl"/>
        </authorList>
    </citation>
    <scope>IDENTIFICATION</scope>
</reference>
<dbReference type="Proteomes" id="UP000291020">
    <property type="component" value="Unassembled WGS sequence"/>
</dbReference>
<evidence type="ECO:0000256" key="1">
    <source>
        <dbReference type="SAM" id="MobiDB-lite"/>
    </source>
</evidence>
<accession>A0A452I5J0</accession>
<dbReference type="Ensembl" id="ENSGAGT00000025987.1">
    <property type="protein sequence ID" value="ENSGAGP00000022808.1"/>
    <property type="gene ID" value="ENSGAGG00000016714.1"/>
</dbReference>
<keyword evidence="3" id="KW-1185">Reference proteome</keyword>
<reference evidence="2" key="3">
    <citation type="submission" date="2025-09" db="UniProtKB">
        <authorList>
            <consortium name="Ensembl"/>
        </authorList>
    </citation>
    <scope>IDENTIFICATION</scope>
</reference>
<protein>
    <submittedName>
        <fullName evidence="2">Uncharacterized protein</fullName>
    </submittedName>
</protein>
<dbReference type="AlphaFoldDB" id="A0A452I5J0"/>
<name>A0A452I5J0_9SAUR</name>
<evidence type="ECO:0000313" key="3">
    <source>
        <dbReference type="Proteomes" id="UP000291020"/>
    </source>
</evidence>
<proteinExistence type="predicted"/>
<evidence type="ECO:0000313" key="2">
    <source>
        <dbReference type="Ensembl" id="ENSGAGP00000022808.1"/>
    </source>
</evidence>
<sequence length="156" mass="17354">MAKWLTKYFSLGNNKAKSPPQPPRPDYRDRRPGLLRAYRAQKERDFEDPYSGPGSSLRNERRPPTPPDGRYLSPKHRLIKIDSGCEGAGGCKGAAAPAIAWSPPGGAARKVGKCPEPPESRVHKSQFRNHCSMGMYQALQTLDHLWRNRGSLCTGK</sequence>
<feature type="region of interest" description="Disordered" evidence="1">
    <location>
        <begin position="1"/>
        <end position="74"/>
    </location>
</feature>